<evidence type="ECO:0000256" key="1">
    <source>
        <dbReference type="SAM" id="MobiDB-lite"/>
    </source>
</evidence>
<evidence type="ECO:0000313" key="2">
    <source>
        <dbReference type="EMBL" id="KAH7125299.1"/>
    </source>
</evidence>
<organism evidence="2 3">
    <name type="scientific">Dendryphion nanum</name>
    <dbReference type="NCBI Taxonomy" id="256645"/>
    <lineage>
        <taxon>Eukaryota</taxon>
        <taxon>Fungi</taxon>
        <taxon>Dikarya</taxon>
        <taxon>Ascomycota</taxon>
        <taxon>Pezizomycotina</taxon>
        <taxon>Dothideomycetes</taxon>
        <taxon>Pleosporomycetidae</taxon>
        <taxon>Pleosporales</taxon>
        <taxon>Torulaceae</taxon>
        <taxon>Dendryphion</taxon>
    </lineage>
</organism>
<feature type="compositionally biased region" description="Basic and acidic residues" evidence="1">
    <location>
        <begin position="48"/>
        <end position="64"/>
    </location>
</feature>
<evidence type="ECO:0000313" key="3">
    <source>
        <dbReference type="Proteomes" id="UP000700596"/>
    </source>
</evidence>
<feature type="compositionally biased region" description="Pro residues" evidence="1">
    <location>
        <begin position="112"/>
        <end position="121"/>
    </location>
</feature>
<feature type="region of interest" description="Disordered" evidence="1">
    <location>
        <begin position="1"/>
        <end position="132"/>
    </location>
</feature>
<reference evidence="2" key="1">
    <citation type="journal article" date="2021" name="Nat. Commun.">
        <title>Genetic determinants of endophytism in the Arabidopsis root mycobiome.</title>
        <authorList>
            <person name="Mesny F."/>
            <person name="Miyauchi S."/>
            <person name="Thiergart T."/>
            <person name="Pickel B."/>
            <person name="Atanasova L."/>
            <person name="Karlsson M."/>
            <person name="Huettel B."/>
            <person name="Barry K.W."/>
            <person name="Haridas S."/>
            <person name="Chen C."/>
            <person name="Bauer D."/>
            <person name="Andreopoulos W."/>
            <person name="Pangilinan J."/>
            <person name="LaButti K."/>
            <person name="Riley R."/>
            <person name="Lipzen A."/>
            <person name="Clum A."/>
            <person name="Drula E."/>
            <person name="Henrissat B."/>
            <person name="Kohler A."/>
            <person name="Grigoriev I.V."/>
            <person name="Martin F.M."/>
            <person name="Hacquard S."/>
        </authorList>
    </citation>
    <scope>NUCLEOTIDE SEQUENCE</scope>
    <source>
        <strain evidence="2">MPI-CAGE-CH-0243</strain>
    </source>
</reference>
<comment type="caution">
    <text evidence="2">The sequence shown here is derived from an EMBL/GenBank/DDBJ whole genome shotgun (WGS) entry which is preliminary data.</text>
</comment>
<protein>
    <submittedName>
        <fullName evidence="2">Uncharacterized protein</fullName>
    </submittedName>
</protein>
<gene>
    <name evidence="2" type="ORF">B0J11DRAFT_527992</name>
</gene>
<keyword evidence="3" id="KW-1185">Reference proteome</keyword>
<proteinExistence type="predicted"/>
<sequence length="153" mass="16028">MRDRAGAPGHLWAASGAMGSGDPVPSQRPGWGGNRAGRVQGKCRPGQGRHDRLTDREREARERATLALSCCLREPEGDPVQGTSWHGEKNSHHPSNSSISLPLLRRNSASPVDPPDPPPASRPVVQPQQQCSGPVGLVVPVVAAVVVGSGSCT</sequence>
<dbReference type="AlphaFoldDB" id="A0A9P9IN75"/>
<name>A0A9P9IN75_9PLEO</name>
<dbReference type="EMBL" id="JAGMWT010000007">
    <property type="protein sequence ID" value="KAH7125299.1"/>
    <property type="molecule type" value="Genomic_DNA"/>
</dbReference>
<feature type="compositionally biased region" description="Low complexity" evidence="1">
    <location>
        <begin position="122"/>
        <end position="132"/>
    </location>
</feature>
<accession>A0A9P9IN75</accession>
<dbReference type="Proteomes" id="UP000700596">
    <property type="component" value="Unassembled WGS sequence"/>
</dbReference>